<dbReference type="EMBL" id="FNGM01000005">
    <property type="protein sequence ID" value="SDL70568.1"/>
    <property type="molecule type" value="Genomic_DNA"/>
</dbReference>
<organism evidence="1 2">
    <name type="scientific">Paenibacillus jilunlii</name>
    <dbReference type="NCBI Taxonomy" id="682956"/>
    <lineage>
        <taxon>Bacteria</taxon>
        <taxon>Bacillati</taxon>
        <taxon>Bacillota</taxon>
        <taxon>Bacilli</taxon>
        <taxon>Bacillales</taxon>
        <taxon>Paenibacillaceae</taxon>
        <taxon>Paenibacillus</taxon>
    </lineage>
</organism>
<dbReference type="AlphaFoldDB" id="A0A1G9M8L7"/>
<evidence type="ECO:0000313" key="2">
    <source>
        <dbReference type="Proteomes" id="UP000182783"/>
    </source>
</evidence>
<name>A0A1G9M8L7_9BACL</name>
<protein>
    <submittedName>
        <fullName evidence="1">Uncharacterized protein YukJ</fullName>
    </submittedName>
</protein>
<dbReference type="Pfam" id="PF10042">
    <property type="entry name" value="DUF2278"/>
    <property type="match status" value="1"/>
</dbReference>
<evidence type="ECO:0000313" key="1">
    <source>
        <dbReference type="EMBL" id="SDL70568.1"/>
    </source>
</evidence>
<gene>
    <name evidence="1" type="ORF">SAMN05216191_10543</name>
</gene>
<dbReference type="InterPro" id="IPR019268">
    <property type="entry name" value="DUF2278"/>
</dbReference>
<proteinExistence type="predicted"/>
<dbReference type="RefSeq" id="WP_062527256.1">
    <property type="nucleotide sequence ID" value="NZ_CP048429.1"/>
</dbReference>
<dbReference type="OrthoDB" id="291334at2"/>
<dbReference type="Proteomes" id="UP000182783">
    <property type="component" value="Unassembled WGS sequence"/>
</dbReference>
<sequence>MPRYGVLIGRVVETNPERSGRAPHYGLIVQTNEGENYEVKINVRSKDRHMPDLLYIADEDYNASAITILPTMNFGFHDIDSNHSDIAVDYIRSGLFNPNKMQVVPVTVPGESYDLNDFIDKYMSKAKDEQDSAIVYVYGMHYEDGDLGVHDVHMMQGNTKYQADENGIFQDGCVLVHYTLENKWIAYFLAFQSQSWCTDNHGKPTNGSVNRQGNPIGECTFDKVKVTLQTEEPEHV</sequence>
<reference evidence="1 2" key="1">
    <citation type="submission" date="2016-10" db="EMBL/GenBank/DDBJ databases">
        <authorList>
            <person name="de Groot N.N."/>
        </authorList>
    </citation>
    <scope>NUCLEOTIDE SEQUENCE [LARGE SCALE GENOMIC DNA]</scope>
    <source>
        <strain evidence="1 2">CGMCC 1.10239</strain>
    </source>
</reference>
<accession>A0A1G9M8L7</accession>